<keyword evidence="4" id="KW-1185">Reference proteome</keyword>
<feature type="chain" id="PRO_5016699541" description="Outer membrane protein beta-barrel domain-containing protein" evidence="2">
    <location>
        <begin position="23"/>
        <end position="571"/>
    </location>
</feature>
<keyword evidence="2" id="KW-0732">Signal</keyword>
<dbReference type="SUPFAM" id="SSF56925">
    <property type="entry name" value="OMPA-like"/>
    <property type="match status" value="1"/>
</dbReference>
<proteinExistence type="predicted"/>
<dbReference type="KEGG" id="ptaw:DW352_22900"/>
<gene>
    <name evidence="3" type="ORF">DW352_22900</name>
</gene>
<feature type="region of interest" description="Disordered" evidence="1">
    <location>
        <begin position="32"/>
        <end position="151"/>
    </location>
</feature>
<dbReference type="EMBL" id="CP031417">
    <property type="protein sequence ID" value="AXK83115.1"/>
    <property type="molecule type" value="Genomic_DNA"/>
</dbReference>
<dbReference type="Pfam" id="PF10082">
    <property type="entry name" value="BBP2_2"/>
    <property type="match status" value="1"/>
</dbReference>
<reference evidence="3 4" key="1">
    <citation type="submission" date="2018-07" db="EMBL/GenBank/DDBJ databases">
        <authorList>
            <person name="Quirk P.G."/>
            <person name="Krulwich T.A."/>
        </authorList>
    </citation>
    <scope>NUCLEOTIDE SEQUENCE [LARGE SCALE GENOMIC DNA]</scope>
    <source>
        <strain evidence="3 4">CC-BB4</strain>
    </source>
</reference>
<evidence type="ECO:0000256" key="2">
    <source>
        <dbReference type="SAM" id="SignalP"/>
    </source>
</evidence>
<evidence type="ECO:0000313" key="4">
    <source>
        <dbReference type="Proteomes" id="UP000254889"/>
    </source>
</evidence>
<evidence type="ECO:0000313" key="3">
    <source>
        <dbReference type="EMBL" id="AXK83115.1"/>
    </source>
</evidence>
<protein>
    <recommendedName>
        <fullName evidence="5">Outer membrane protein beta-barrel domain-containing protein</fullName>
    </recommendedName>
</protein>
<sequence length="571" mass="61084">MALSGACLLVTVWSGGSGSAFAQVMVAPTDPLAPRLQSDPRKPLPTFQRSNRAPFAQAPASSVFTPPASGAGRTGFDSTNSRKSRPPRAARTGSSTATTTAPVDDARAIAPGVPQPLPASPYQTPPKTGQGAYAQAPGSPPEPEIGPIRRPLPKRKLPAVVDPYAPLGLRAGSFDLFPAVELIGGYDTNPGRSPNAKGASLYTVAPEFRAQSNWSRHELKADLRGTYTGYSPDQTPTLSRPNFIGKVDGRVDVTHATRIDLAGRLLVATDNPNSPNLPAGIDKLPIYTTVGGTAGLGQKFNRFDVSIKGDIDRTAYQDSKLLDGSTASNEDRNYDQYGGRLRGGYELSPGLKPFVEVGMDRRKHDLNADFFGYQRDSRGVTGSVGATFEMTRLLTGDVSVGYVKRTYEDPRLSDLSGLIGNASLIWQATALTTVKLTAASSIGESTIPGVSGVFYRDVGVQVDHAFRQWLIGSLKLGFGVDTYKNGAIETSTGTTTTICDCTPATTTTTTTTTQTITDRIDNRYSFGLGITYKIDRNVQVKGEFQQLWLRSNVTGVDYNASIFMLGLRLQK</sequence>
<name>A0A346A1R8_9HYPH</name>
<accession>A0A346A1R8</accession>
<dbReference type="Proteomes" id="UP000254889">
    <property type="component" value="Chromosome"/>
</dbReference>
<feature type="signal peptide" evidence="2">
    <location>
        <begin position="1"/>
        <end position="22"/>
    </location>
</feature>
<dbReference type="OrthoDB" id="7398962at2"/>
<organism evidence="3 4">
    <name type="scientific">Pseudolabrys taiwanensis</name>
    <dbReference type="NCBI Taxonomy" id="331696"/>
    <lineage>
        <taxon>Bacteria</taxon>
        <taxon>Pseudomonadati</taxon>
        <taxon>Pseudomonadota</taxon>
        <taxon>Alphaproteobacteria</taxon>
        <taxon>Hyphomicrobiales</taxon>
        <taxon>Xanthobacteraceae</taxon>
        <taxon>Pseudolabrys</taxon>
    </lineage>
</organism>
<evidence type="ECO:0008006" key="5">
    <source>
        <dbReference type="Google" id="ProtNLM"/>
    </source>
</evidence>
<evidence type="ECO:0000256" key="1">
    <source>
        <dbReference type="SAM" id="MobiDB-lite"/>
    </source>
</evidence>
<dbReference type="AlphaFoldDB" id="A0A346A1R8"/>
<feature type="compositionally biased region" description="Low complexity" evidence="1">
    <location>
        <begin position="89"/>
        <end position="101"/>
    </location>
</feature>
<dbReference type="InterPro" id="IPR011250">
    <property type="entry name" value="OMP/PagP_B-barrel"/>
</dbReference>
<dbReference type="InterPro" id="IPR018759">
    <property type="entry name" value="BBP2_2"/>
</dbReference>